<feature type="transmembrane region" description="Helical" evidence="1">
    <location>
        <begin position="429"/>
        <end position="450"/>
    </location>
</feature>
<keyword evidence="1" id="KW-1133">Transmembrane helix</keyword>
<evidence type="ECO:0008006" key="4">
    <source>
        <dbReference type="Google" id="ProtNLM"/>
    </source>
</evidence>
<feature type="transmembrane region" description="Helical" evidence="1">
    <location>
        <begin position="180"/>
        <end position="202"/>
    </location>
</feature>
<feature type="transmembrane region" description="Helical" evidence="1">
    <location>
        <begin position="86"/>
        <end position="104"/>
    </location>
</feature>
<keyword evidence="1" id="KW-0472">Membrane</keyword>
<feature type="transmembrane region" description="Helical" evidence="1">
    <location>
        <begin position="275"/>
        <end position="296"/>
    </location>
</feature>
<dbReference type="RefSeq" id="WP_301212262.1">
    <property type="nucleotide sequence ID" value="NZ_JAROCF010000001.1"/>
</dbReference>
<feature type="transmembrane region" description="Helical" evidence="1">
    <location>
        <begin position="456"/>
        <end position="473"/>
    </location>
</feature>
<name>A0ABT8KFC5_9MICO</name>
<feature type="transmembrane region" description="Helical" evidence="1">
    <location>
        <begin position="56"/>
        <end position="74"/>
    </location>
</feature>
<feature type="transmembrane region" description="Helical" evidence="1">
    <location>
        <begin position="222"/>
        <end position="238"/>
    </location>
</feature>
<feature type="transmembrane region" description="Helical" evidence="1">
    <location>
        <begin position="32"/>
        <end position="50"/>
    </location>
</feature>
<dbReference type="EMBL" id="JAROCF010000001">
    <property type="protein sequence ID" value="MDN4616148.1"/>
    <property type="molecule type" value="Genomic_DNA"/>
</dbReference>
<evidence type="ECO:0000313" key="2">
    <source>
        <dbReference type="EMBL" id="MDN4616148.1"/>
    </source>
</evidence>
<gene>
    <name evidence="2" type="ORF">P5G50_17000</name>
</gene>
<feature type="transmembrane region" description="Helical" evidence="1">
    <location>
        <begin position="244"/>
        <end position="263"/>
    </location>
</feature>
<protein>
    <recommendedName>
        <fullName evidence="4">O-antigen ligase</fullName>
    </recommendedName>
</protein>
<feature type="transmembrane region" description="Helical" evidence="1">
    <location>
        <begin position="110"/>
        <end position="131"/>
    </location>
</feature>
<comment type="caution">
    <text evidence="2">The sequence shown here is derived from an EMBL/GenBank/DDBJ whole genome shotgun (WGS) entry which is preliminary data.</text>
</comment>
<proteinExistence type="predicted"/>
<keyword evidence="1" id="KW-0812">Transmembrane</keyword>
<dbReference type="Proteomes" id="UP001174208">
    <property type="component" value="Unassembled WGS sequence"/>
</dbReference>
<sequence length="496" mass="53019">MSSTDAGIGTRAGGARGSVWAAFTGAWRRDRWLTATLVWIAVALVYVTLIPVGNNVILYPILLSFAVIAGVNVVKRRIRPDRSLLLPAALWVAFLALGIITGVVRDADSWGRTLVFFLLWPAVFSVVVLGFDRRVIRTVFITGAWVSVFIGALLFVQALAAGDILPFHRLPRWIEGPLHMAGSSSGGVVALTATTIPPLLWWGGMWIASLFASAKDAYLPPVWLRTLAAALIIIGAVASWRRGVVIVLIATPVIAIIALLALTVRNRPKTDDVRFSWQALLRIVIALVIAAAGAFACQPHIVSMLGAVAHSTSTVVSKDPTHLTTDELENPGSMTVDETDTLADRIRTNESQVLLSPHSPADWVVGRGFGATIDRGDVQREIRPWQTELQYHAIFYWTGILGLLLVAATFVTAFLAVRKAFGVAGPLRGALYVSTVGAVCVLAANASNPYLQAPGHMWPVFLPLMIASAVFTARRQDAAATTSAPAAPTPAPAGNA</sequence>
<accession>A0ABT8KFC5</accession>
<organism evidence="2 3">
    <name type="scientific">Leifsonia williamsii</name>
    <dbReference type="NCBI Taxonomy" id="3035919"/>
    <lineage>
        <taxon>Bacteria</taxon>
        <taxon>Bacillati</taxon>
        <taxon>Actinomycetota</taxon>
        <taxon>Actinomycetes</taxon>
        <taxon>Micrococcales</taxon>
        <taxon>Microbacteriaceae</taxon>
        <taxon>Leifsonia</taxon>
    </lineage>
</organism>
<evidence type="ECO:0000313" key="3">
    <source>
        <dbReference type="Proteomes" id="UP001174208"/>
    </source>
</evidence>
<feature type="transmembrane region" description="Helical" evidence="1">
    <location>
        <begin position="138"/>
        <end position="160"/>
    </location>
</feature>
<feature type="transmembrane region" description="Helical" evidence="1">
    <location>
        <begin position="394"/>
        <end position="417"/>
    </location>
</feature>
<reference evidence="2" key="1">
    <citation type="submission" date="2023-06" db="EMBL/GenBank/DDBJ databases">
        <title>MT1 and MT2 Draft Genomes of Novel Species.</title>
        <authorList>
            <person name="Venkateswaran K."/>
        </authorList>
    </citation>
    <scope>NUCLEOTIDE SEQUENCE</scope>
    <source>
        <strain evidence="2">F6_8S_P_1B</strain>
    </source>
</reference>
<keyword evidence="3" id="KW-1185">Reference proteome</keyword>
<evidence type="ECO:0000256" key="1">
    <source>
        <dbReference type="SAM" id="Phobius"/>
    </source>
</evidence>